<reference evidence="1" key="1">
    <citation type="submission" date="2018-06" db="EMBL/GenBank/DDBJ databases">
        <authorList>
            <person name="Zhirakovskaya E."/>
        </authorList>
    </citation>
    <scope>NUCLEOTIDE SEQUENCE</scope>
</reference>
<dbReference type="InterPro" id="IPR032265">
    <property type="entry name" value="DUF4831"/>
</dbReference>
<organism evidence="1">
    <name type="scientific">hydrothermal vent metagenome</name>
    <dbReference type="NCBI Taxonomy" id="652676"/>
    <lineage>
        <taxon>unclassified sequences</taxon>
        <taxon>metagenomes</taxon>
        <taxon>ecological metagenomes</taxon>
    </lineage>
</organism>
<gene>
    <name evidence="1" type="ORF">MNBD_BACTEROID01-657</name>
</gene>
<dbReference type="Pfam" id="PF16115">
    <property type="entry name" value="DUF4831"/>
    <property type="match status" value="1"/>
</dbReference>
<evidence type="ECO:0008006" key="2">
    <source>
        <dbReference type="Google" id="ProtNLM"/>
    </source>
</evidence>
<proteinExistence type="predicted"/>
<dbReference type="EMBL" id="UOEP01000066">
    <property type="protein sequence ID" value="VAW16827.1"/>
    <property type="molecule type" value="Genomic_DNA"/>
</dbReference>
<protein>
    <recommendedName>
        <fullName evidence="2">DUF4831 domain-containing protein</fullName>
    </recommendedName>
</protein>
<name>A0A3B0TTS4_9ZZZZ</name>
<evidence type="ECO:0000313" key="1">
    <source>
        <dbReference type="EMBL" id="VAW16827.1"/>
    </source>
</evidence>
<sequence>MKLIAIIIAMLFIAPVYGQRSKKKDEITEEVVYAEGIIYALPRTGIRISVKATEEVYTPGPYAAYADDLLGIKDVKTLPSTRWVIDDIKLELFSEPDPENIYKSSGVPASLVSLTLDGCIAGVGLTDYSPSGNLLKTSRVSYPYSEEGFQFTNLSDTPLFAPGDSTNGFTPTRISIGQKAAQAAALIFKCRTSRFETAVGFLDELPPDGEAYKQSLNELSAIEETYVSLFVGKKSSKSYTYGFDFIPASKSVKGEVVFRFSEQKGVLEKSDLSGKPVMLDVAKLDVLAGNQNKISASDNPDAGESGIYYRVPGMAGIKVIYELKTIATAHTPVAQFGTVAPVPEEFLNGDYQLEFYPATGSIKKIIRKK</sequence>
<dbReference type="AlphaFoldDB" id="A0A3B0TTS4"/>
<accession>A0A3B0TTS4</accession>